<feature type="transmembrane region" description="Helical" evidence="6">
    <location>
        <begin position="248"/>
        <end position="267"/>
    </location>
</feature>
<feature type="compositionally biased region" description="Low complexity" evidence="5">
    <location>
        <begin position="441"/>
        <end position="460"/>
    </location>
</feature>
<dbReference type="GO" id="GO:0016020">
    <property type="term" value="C:membrane"/>
    <property type="evidence" value="ECO:0007669"/>
    <property type="project" value="UniProtKB-SubCell"/>
</dbReference>
<keyword evidence="3 6" id="KW-1133">Transmembrane helix</keyword>
<protein>
    <recommendedName>
        <fullName evidence="9">Magnesium transporter</fullName>
    </recommendedName>
</protein>
<proteinExistence type="predicted"/>
<keyword evidence="4 6" id="KW-0472">Membrane</keyword>
<comment type="subcellular location">
    <subcellularLocation>
        <location evidence="1">Membrane</location>
        <topology evidence="1">Multi-pass membrane protein</topology>
    </subcellularLocation>
</comment>
<evidence type="ECO:0008006" key="9">
    <source>
        <dbReference type="Google" id="ProtNLM"/>
    </source>
</evidence>
<dbReference type="PANTHER" id="PTHR12570">
    <property type="match status" value="1"/>
</dbReference>
<gene>
    <name evidence="7" type="ORF">AB1Y20_015622</name>
</gene>
<evidence type="ECO:0000256" key="2">
    <source>
        <dbReference type="ARBA" id="ARBA00022692"/>
    </source>
</evidence>
<name>A0AB34K1H5_PRYPA</name>
<dbReference type="InterPro" id="IPR008521">
    <property type="entry name" value="Mg_trans_NIPA"/>
</dbReference>
<evidence type="ECO:0000313" key="8">
    <source>
        <dbReference type="Proteomes" id="UP001515480"/>
    </source>
</evidence>
<dbReference type="InterPro" id="IPR037185">
    <property type="entry name" value="EmrE-like"/>
</dbReference>
<evidence type="ECO:0000313" key="7">
    <source>
        <dbReference type="EMBL" id="KAL1526931.1"/>
    </source>
</evidence>
<organism evidence="7 8">
    <name type="scientific">Prymnesium parvum</name>
    <name type="common">Toxic golden alga</name>
    <dbReference type="NCBI Taxonomy" id="97485"/>
    <lineage>
        <taxon>Eukaryota</taxon>
        <taxon>Haptista</taxon>
        <taxon>Haptophyta</taxon>
        <taxon>Prymnesiophyceae</taxon>
        <taxon>Prymnesiales</taxon>
        <taxon>Prymnesiaceae</taxon>
        <taxon>Prymnesium</taxon>
    </lineage>
</organism>
<dbReference type="EMBL" id="JBGBPQ010000003">
    <property type="protein sequence ID" value="KAL1526931.1"/>
    <property type="molecule type" value="Genomic_DNA"/>
</dbReference>
<reference evidence="7 8" key="1">
    <citation type="journal article" date="2024" name="Science">
        <title>Giant polyketide synthase enzymes in the biosynthesis of giant marine polyether toxins.</title>
        <authorList>
            <person name="Fallon T.R."/>
            <person name="Shende V.V."/>
            <person name="Wierzbicki I.H."/>
            <person name="Pendleton A.L."/>
            <person name="Watervoot N.F."/>
            <person name="Auber R.P."/>
            <person name="Gonzalez D.J."/>
            <person name="Wisecaver J.H."/>
            <person name="Moore B.S."/>
        </authorList>
    </citation>
    <scope>NUCLEOTIDE SEQUENCE [LARGE SCALE GENOMIC DNA]</scope>
    <source>
        <strain evidence="7 8">12B1</strain>
    </source>
</reference>
<keyword evidence="8" id="KW-1185">Reference proteome</keyword>
<feature type="transmembrane region" description="Helical" evidence="6">
    <location>
        <begin position="311"/>
        <end position="328"/>
    </location>
</feature>
<feature type="transmembrane region" description="Helical" evidence="6">
    <location>
        <begin position="279"/>
        <end position="299"/>
    </location>
</feature>
<accession>A0AB34K1H5</accession>
<comment type="caution">
    <text evidence="7">The sequence shown here is derived from an EMBL/GenBank/DDBJ whole genome shotgun (WGS) entry which is preliminary data.</text>
</comment>
<feature type="transmembrane region" description="Helical" evidence="6">
    <location>
        <begin position="206"/>
        <end position="228"/>
    </location>
</feature>
<dbReference type="AlphaFoldDB" id="A0AB34K1H5"/>
<feature type="region of interest" description="Disordered" evidence="5">
    <location>
        <begin position="373"/>
        <end position="402"/>
    </location>
</feature>
<dbReference type="Pfam" id="PF05653">
    <property type="entry name" value="Mg_trans_NIPA"/>
    <property type="match status" value="1"/>
</dbReference>
<feature type="transmembrane region" description="Helical" evidence="6">
    <location>
        <begin position="112"/>
        <end position="130"/>
    </location>
</feature>
<dbReference type="PANTHER" id="PTHR12570:SF65">
    <property type="entry name" value="MAGNESIUM TRANSPORTER NIPA9-RELATED"/>
    <property type="match status" value="1"/>
</dbReference>
<feature type="transmembrane region" description="Helical" evidence="6">
    <location>
        <begin position="43"/>
        <end position="63"/>
    </location>
</feature>
<dbReference type="GO" id="GO:0015095">
    <property type="term" value="F:magnesium ion transmembrane transporter activity"/>
    <property type="evidence" value="ECO:0007669"/>
    <property type="project" value="InterPro"/>
</dbReference>
<evidence type="ECO:0000256" key="1">
    <source>
        <dbReference type="ARBA" id="ARBA00004141"/>
    </source>
</evidence>
<evidence type="ECO:0000256" key="6">
    <source>
        <dbReference type="SAM" id="Phobius"/>
    </source>
</evidence>
<dbReference type="Proteomes" id="UP001515480">
    <property type="component" value="Unassembled WGS sequence"/>
</dbReference>
<feature type="transmembrane region" description="Helical" evidence="6">
    <location>
        <begin position="142"/>
        <end position="161"/>
    </location>
</feature>
<evidence type="ECO:0000256" key="5">
    <source>
        <dbReference type="SAM" id="MobiDB-lite"/>
    </source>
</evidence>
<feature type="transmembrane region" description="Helical" evidence="6">
    <location>
        <begin position="84"/>
        <end position="106"/>
    </location>
</feature>
<evidence type="ECO:0000256" key="3">
    <source>
        <dbReference type="ARBA" id="ARBA00022989"/>
    </source>
</evidence>
<sequence>MAELQAACNASKRVHHVLPSGLELTCVDRCGVVSSENMSHENLIGLGIAIGANAVIPLALNLQKLAHTQNKDSEGNPRKPMTQLPLWWLGLFLMISGEFFNLLAYGYAPTSLVAPVGAVGVFFNGIIATLGMKEPFGVRDALGLLAIAGGVVMVVSAVPEVQMDLNKEVLWNQVLPDWRVRGYFIFVASFTAIWIVAVVPRYKHRFVLCYLTLCAVIASVTVVASRAFSSILTEALASGQFSEFESPIPYVAALLIGVTAVWSTTYLNKAMMHFGNNEVVPVYYCTFTLASVSAGALVYSEFYCLSVETTILFAFGCGITFFGVFCVASGKHPAEKRATGTTFRRMMDDPAASVAPSDVRPSVDNGRDNYDAAAERAHEAATPPSRDGGGGGRKGGGKEDSTIVDSLNKAGAAQILRTVLSESRLCSGTAYGKGGKPSTEPSPNSSASSSSRPSASNSASHPTNGGTAKRETELSAIGRSTNEAQIAAPDGEDASDEAGALELENRFSYKPTSDSAVHRGRTHPIASASDDTVEGEHV</sequence>
<dbReference type="SUPFAM" id="SSF103481">
    <property type="entry name" value="Multidrug resistance efflux transporter EmrE"/>
    <property type="match status" value="1"/>
</dbReference>
<evidence type="ECO:0000256" key="4">
    <source>
        <dbReference type="ARBA" id="ARBA00023136"/>
    </source>
</evidence>
<feature type="region of interest" description="Disordered" evidence="5">
    <location>
        <begin position="429"/>
        <end position="538"/>
    </location>
</feature>
<keyword evidence="2 6" id="KW-0812">Transmembrane</keyword>
<feature type="transmembrane region" description="Helical" evidence="6">
    <location>
        <begin position="181"/>
        <end position="199"/>
    </location>
</feature>
<dbReference type="Gene3D" id="1.10.3730.20">
    <property type="match status" value="1"/>
</dbReference>